<dbReference type="RefSeq" id="WP_166106919.1">
    <property type="nucleotide sequence ID" value="NZ_JAADJT010000011.1"/>
</dbReference>
<comment type="caution">
    <text evidence="2">The sequence shown here is derived from an EMBL/GenBank/DDBJ whole genome shotgun (WGS) entry which is preliminary data.</text>
</comment>
<proteinExistence type="predicted"/>
<sequence length="96" mass="10701">MSAYVVFIREATIDAAEMDLYAQAAPAARAGHDITRVAFYGKLDVLEGVPVEGVAILRFPDMAAARAWYDSPAYRQARQHRWKGAKYRLLLVEGSE</sequence>
<evidence type="ECO:0000313" key="2">
    <source>
        <dbReference type="EMBL" id="NGZ87044.1"/>
    </source>
</evidence>
<gene>
    <name evidence="2" type="ORF">GW587_22630</name>
</gene>
<dbReference type="PANTHER" id="PTHR41521:SF4">
    <property type="entry name" value="BLR0684 PROTEIN"/>
    <property type="match status" value="1"/>
</dbReference>
<name>A0ABX0FRA7_9BURK</name>
<reference evidence="3" key="2">
    <citation type="submission" date="2023-07" db="EMBL/GenBank/DDBJ databases">
        <title>Duganella aceri sp. nov., isolated from tree sap.</title>
        <authorList>
            <person name="Kim I.S."/>
        </authorList>
    </citation>
    <scope>NUCLEOTIDE SEQUENCE [LARGE SCALE GENOMIC DNA]</scope>
    <source>
        <strain evidence="3">SAP-35</strain>
    </source>
</reference>
<dbReference type="PANTHER" id="PTHR41521">
    <property type="match status" value="1"/>
</dbReference>
<dbReference type="Proteomes" id="UP000666369">
    <property type="component" value="Unassembled WGS sequence"/>
</dbReference>
<keyword evidence="3" id="KW-1185">Reference proteome</keyword>
<dbReference type="Pfam" id="PF07045">
    <property type="entry name" value="DUF1330"/>
    <property type="match status" value="1"/>
</dbReference>
<accession>A0ABX0FRA7</accession>
<dbReference type="InterPro" id="IPR011008">
    <property type="entry name" value="Dimeric_a/b-barrel"/>
</dbReference>
<evidence type="ECO:0000313" key="3">
    <source>
        <dbReference type="Proteomes" id="UP000666369"/>
    </source>
</evidence>
<dbReference type="InterPro" id="IPR010753">
    <property type="entry name" value="DUF1330"/>
</dbReference>
<protein>
    <submittedName>
        <fullName evidence="2">DUF1330 domain-containing protein</fullName>
    </submittedName>
</protein>
<reference evidence="2 3" key="1">
    <citation type="submission" date="2020-01" db="EMBL/GenBank/DDBJ databases">
        <authorList>
            <person name="Lee S.D."/>
        </authorList>
    </citation>
    <scope>NUCLEOTIDE SEQUENCE [LARGE SCALE GENOMIC DNA]</scope>
    <source>
        <strain evidence="2 3">SAP-35</strain>
    </source>
</reference>
<feature type="domain" description="DUF1330" evidence="1">
    <location>
        <begin position="3"/>
        <end position="94"/>
    </location>
</feature>
<dbReference type="SUPFAM" id="SSF54909">
    <property type="entry name" value="Dimeric alpha+beta barrel"/>
    <property type="match status" value="1"/>
</dbReference>
<dbReference type="EMBL" id="JAADJT010000011">
    <property type="protein sequence ID" value="NGZ87044.1"/>
    <property type="molecule type" value="Genomic_DNA"/>
</dbReference>
<organism evidence="2 3">
    <name type="scientific">Duganella aceris</name>
    <dbReference type="NCBI Taxonomy" id="2703883"/>
    <lineage>
        <taxon>Bacteria</taxon>
        <taxon>Pseudomonadati</taxon>
        <taxon>Pseudomonadota</taxon>
        <taxon>Betaproteobacteria</taxon>
        <taxon>Burkholderiales</taxon>
        <taxon>Oxalobacteraceae</taxon>
        <taxon>Telluria group</taxon>
        <taxon>Duganella</taxon>
    </lineage>
</organism>
<evidence type="ECO:0000259" key="1">
    <source>
        <dbReference type="Pfam" id="PF07045"/>
    </source>
</evidence>
<dbReference type="Gene3D" id="3.30.70.100">
    <property type="match status" value="1"/>
</dbReference>